<dbReference type="GO" id="GO:0006409">
    <property type="term" value="P:tRNA export from nucleus"/>
    <property type="evidence" value="ECO:0007669"/>
    <property type="project" value="TreeGrafter"/>
</dbReference>
<organism evidence="3 4">
    <name type="scientific">Tilletia horrida</name>
    <dbReference type="NCBI Taxonomy" id="155126"/>
    <lineage>
        <taxon>Eukaryota</taxon>
        <taxon>Fungi</taxon>
        <taxon>Dikarya</taxon>
        <taxon>Basidiomycota</taxon>
        <taxon>Ustilaginomycotina</taxon>
        <taxon>Exobasidiomycetes</taxon>
        <taxon>Tilletiales</taxon>
        <taxon>Tilletiaceae</taxon>
        <taxon>Tilletia</taxon>
    </lineage>
</organism>
<feature type="compositionally biased region" description="Low complexity" evidence="1">
    <location>
        <begin position="751"/>
        <end position="766"/>
    </location>
</feature>
<dbReference type="GO" id="GO:0004672">
    <property type="term" value="F:protein kinase activity"/>
    <property type="evidence" value="ECO:0007669"/>
    <property type="project" value="InterPro"/>
</dbReference>
<dbReference type="Gene3D" id="1.10.510.10">
    <property type="entry name" value="Transferase(Phosphotransferase) domain 1"/>
    <property type="match status" value="1"/>
</dbReference>
<dbReference type="GO" id="GO:0005524">
    <property type="term" value="F:ATP binding"/>
    <property type="evidence" value="ECO:0007669"/>
    <property type="project" value="InterPro"/>
</dbReference>
<dbReference type="EMBL" id="JAPDMZ010000082">
    <property type="protein sequence ID" value="KAK0551118.1"/>
    <property type="molecule type" value="Genomic_DNA"/>
</dbReference>
<dbReference type="PROSITE" id="PS50011">
    <property type="entry name" value="PROTEIN_KINASE_DOM"/>
    <property type="match status" value="1"/>
</dbReference>
<accession>A0AAN6GSH9</accession>
<dbReference type="PANTHER" id="PTHR12984">
    <property type="entry name" value="SCY1-RELATED S/T PROTEIN KINASE-LIKE"/>
    <property type="match status" value="1"/>
</dbReference>
<evidence type="ECO:0000256" key="1">
    <source>
        <dbReference type="SAM" id="MobiDB-lite"/>
    </source>
</evidence>
<dbReference type="Proteomes" id="UP001176517">
    <property type="component" value="Unassembled WGS sequence"/>
</dbReference>
<dbReference type="SUPFAM" id="SSF48371">
    <property type="entry name" value="ARM repeat"/>
    <property type="match status" value="1"/>
</dbReference>
<dbReference type="PANTHER" id="PTHR12984:SF3">
    <property type="entry name" value="N-TERMINAL KINASE-LIKE PROTEIN"/>
    <property type="match status" value="1"/>
</dbReference>
<dbReference type="InterPro" id="IPR051177">
    <property type="entry name" value="CIK-Related_Protein"/>
</dbReference>
<proteinExistence type="predicted"/>
<name>A0AAN6GSH9_9BASI</name>
<feature type="compositionally biased region" description="Polar residues" evidence="1">
    <location>
        <begin position="789"/>
        <end position="805"/>
    </location>
</feature>
<gene>
    <name evidence="3" type="primary">CEX1</name>
    <name evidence="3" type="ORF">OC846_003404</name>
</gene>
<dbReference type="Gene3D" id="3.30.200.20">
    <property type="entry name" value="Phosphorylase Kinase, domain 1"/>
    <property type="match status" value="1"/>
</dbReference>
<feature type="region of interest" description="Disordered" evidence="1">
    <location>
        <begin position="578"/>
        <end position="597"/>
    </location>
</feature>
<dbReference type="SUPFAM" id="SSF56112">
    <property type="entry name" value="Protein kinase-like (PK-like)"/>
    <property type="match status" value="1"/>
</dbReference>
<dbReference type="InterPro" id="IPR011989">
    <property type="entry name" value="ARM-like"/>
</dbReference>
<feature type="domain" description="Protein kinase" evidence="2">
    <location>
        <begin position="21"/>
        <end position="288"/>
    </location>
</feature>
<sequence>MDFLKSVSSAVLSKATGPMPNVSIEDMDTDFEGRTIWTLHKGTKRDDSTPVSVLIFDSQKPINNPRRSLLPLAKNALRKLRTMRHPDVLRLIDSVETPTAVYIAVEPVRPLRSVLDSLNGSTQGQMRVEWITWGLSKLSTALKFINVDAQSAHGNIRIDSIFVTPAGEWRIGGFDVLSAMNDPSGVLFSMGGIVPDAGQYASPEVKRGGWGVLKEMESHALDSYDLGLLVFEAYNSLHPSQIGSGIPPAGKIPAPIYGLAKRLLAATPKARMSTSQFMEVGDAEGGFFKENRLNNVASGMDSFMLSSDSERGTLMRLLSDSSAAFPPEFLQHKVLPSLLQALSYNPAAQAQQNLSAPTMHAAKILPLVLKLGQPLPDKEWTDSISPSIVKCFSNPDRAMRMALLENLDLYSDRLSQKVICDKIWPRLVTGFQDTVPALREATLRSILPLSSKLSDRILNNELLRYLAKTQIDIEPGIRTNTTVLLGRLSEKLSLNTRRSVLIPAFSRSLKDAFVHARMAGLMALMATADSFEPKDLALQVLPAICPALVDKEKIVREQADKGVALFLQRVQAAAATMPDTVLPPDDPNGLNSGGPLPFAPNANKSLAESLMSTAVSSAGGAASALATWAATAATSKATSYSSAGPSSSTNQASTGTSFSSSIPSVPVPPASSIPPGESMNTSSSTSAIDPWGSMDGDDSNATGTAAAEEDDDDGDAIAQGFSQPREPSILDDNPWGDDHRPFAFGQVMSANGSRNTTSASRSGASSPAAWEPIVPVSASAKPKPAASVTLSPPNRTPFRTPTLGSIGTPKAPASVLGRSAVAAAGSPALAASSPAASSVISGSSTPPAAAAAPAPKPVLTKEEKRAELERKREERKAKLAQMQSRPRP</sequence>
<feature type="compositionally biased region" description="Low complexity" evidence="1">
    <location>
        <begin position="774"/>
        <end position="788"/>
    </location>
</feature>
<feature type="compositionally biased region" description="Low complexity" evidence="1">
    <location>
        <begin position="638"/>
        <end position="664"/>
    </location>
</feature>
<feature type="compositionally biased region" description="Polar residues" evidence="1">
    <location>
        <begin position="678"/>
        <end position="687"/>
    </location>
</feature>
<dbReference type="GO" id="GO:0005737">
    <property type="term" value="C:cytoplasm"/>
    <property type="evidence" value="ECO:0007669"/>
    <property type="project" value="TreeGrafter"/>
</dbReference>
<dbReference type="Gene3D" id="1.25.10.10">
    <property type="entry name" value="Leucine-rich Repeat Variant"/>
    <property type="match status" value="1"/>
</dbReference>
<reference evidence="3" key="1">
    <citation type="journal article" date="2023" name="PhytoFront">
        <title>Draft Genome Resources of Seven Strains of Tilletia horrida, Causal Agent of Kernel Smut of Rice.</title>
        <authorList>
            <person name="Khanal S."/>
            <person name="Antony Babu S."/>
            <person name="Zhou X.G."/>
        </authorList>
    </citation>
    <scope>NUCLEOTIDE SEQUENCE</scope>
    <source>
        <strain evidence="3">TX6</strain>
    </source>
</reference>
<evidence type="ECO:0000313" key="3">
    <source>
        <dbReference type="EMBL" id="KAK0551118.1"/>
    </source>
</evidence>
<evidence type="ECO:0000259" key="2">
    <source>
        <dbReference type="PROSITE" id="PS50011"/>
    </source>
</evidence>
<dbReference type="InterPro" id="IPR016024">
    <property type="entry name" value="ARM-type_fold"/>
</dbReference>
<comment type="caution">
    <text evidence="3">The sequence shown here is derived from an EMBL/GenBank/DDBJ whole genome shotgun (WGS) entry which is preliminary data.</text>
</comment>
<dbReference type="InterPro" id="IPR011009">
    <property type="entry name" value="Kinase-like_dom_sf"/>
</dbReference>
<protein>
    <submittedName>
        <fullName evidence="3">Nuclear aminoacylation-dependent tRNA export pathway component</fullName>
    </submittedName>
</protein>
<feature type="compositionally biased region" description="Basic and acidic residues" evidence="1">
    <location>
        <begin position="859"/>
        <end position="877"/>
    </location>
</feature>
<evidence type="ECO:0000313" key="4">
    <source>
        <dbReference type="Proteomes" id="UP001176517"/>
    </source>
</evidence>
<dbReference type="InterPro" id="IPR000719">
    <property type="entry name" value="Prot_kinase_dom"/>
</dbReference>
<keyword evidence="4" id="KW-1185">Reference proteome</keyword>
<feature type="compositionally biased region" description="Low complexity" evidence="1">
    <location>
        <begin position="819"/>
        <end position="853"/>
    </location>
</feature>
<feature type="region of interest" description="Disordered" evidence="1">
    <location>
        <begin position="638"/>
        <end position="888"/>
    </location>
</feature>
<dbReference type="AlphaFoldDB" id="A0AAN6GSH9"/>